<dbReference type="EMBL" id="WNUR01000107">
    <property type="protein sequence ID" value="MDZ7542375.1"/>
    <property type="molecule type" value="Genomic_DNA"/>
</dbReference>
<feature type="non-terminal residue" evidence="3">
    <location>
        <position position="233"/>
    </location>
</feature>
<dbReference type="Pfam" id="PF13333">
    <property type="entry name" value="rve_2"/>
    <property type="match status" value="1"/>
</dbReference>
<gene>
    <name evidence="3" type="ORF">GNF83_14360</name>
</gene>
<dbReference type="GO" id="GO:0003676">
    <property type="term" value="F:nucleic acid binding"/>
    <property type="evidence" value="ECO:0007669"/>
    <property type="project" value="InterPro"/>
</dbReference>
<sequence>MRSEDVNSVELLIRDVFNKHRGIYGYRRITTFIKINHNININHKKVYRIMKSLELRSKVRAKKKFFAPLVKGIIIEENILNRDFKATTPSSKLVTDITTIKYKNNKKLYLSAIMDLYNNEILTYKIGSNNNNDLVINTITDILAQNKLDGAVLHSDRGIQYTSRLYNTILKENKIIQSMSRKGNCHDNACIESFFSHLKSECIYLNNYNSEEEVINSIDEYINFYNNIRFQKK</sequence>
<comment type="caution">
    <text evidence="3">The sequence shown here is derived from an EMBL/GenBank/DDBJ whole genome shotgun (WGS) entry which is preliminary data.</text>
</comment>
<dbReference type="Pfam" id="PF13276">
    <property type="entry name" value="HTH_21"/>
    <property type="match status" value="1"/>
</dbReference>
<evidence type="ECO:0000313" key="4">
    <source>
        <dbReference type="Proteomes" id="UP001288944"/>
    </source>
</evidence>
<dbReference type="SUPFAM" id="SSF53098">
    <property type="entry name" value="Ribonuclease H-like"/>
    <property type="match status" value="1"/>
</dbReference>
<evidence type="ECO:0000256" key="1">
    <source>
        <dbReference type="ARBA" id="ARBA00002286"/>
    </source>
</evidence>
<dbReference type="NCBIfam" id="NF033516">
    <property type="entry name" value="transpos_IS3"/>
    <property type="match status" value="1"/>
</dbReference>
<dbReference type="Gene3D" id="3.30.420.10">
    <property type="entry name" value="Ribonuclease H-like superfamily/Ribonuclease H"/>
    <property type="match status" value="1"/>
</dbReference>
<dbReference type="Proteomes" id="UP001288944">
    <property type="component" value="Unassembled WGS sequence"/>
</dbReference>
<dbReference type="InterPro" id="IPR012337">
    <property type="entry name" value="RNaseH-like_sf"/>
</dbReference>
<comment type="function">
    <text evidence="1">Involved in the transposition of the insertion sequence.</text>
</comment>
<dbReference type="GO" id="GO:0015074">
    <property type="term" value="P:DNA integration"/>
    <property type="evidence" value="ECO:0007669"/>
    <property type="project" value="InterPro"/>
</dbReference>
<dbReference type="InterPro" id="IPR001584">
    <property type="entry name" value="Integrase_cat-core"/>
</dbReference>
<evidence type="ECO:0000259" key="2">
    <source>
        <dbReference type="PROSITE" id="PS50994"/>
    </source>
</evidence>
<reference evidence="3" key="1">
    <citation type="submission" date="2019-11" db="EMBL/GenBank/DDBJ databases">
        <title>Characterization of Clostridium perfringens isolates from swine manure treated agricultural soils.</title>
        <authorList>
            <person name="Wushke S.T."/>
        </authorList>
    </citation>
    <scope>NUCLEOTIDE SEQUENCE</scope>
    <source>
        <strain evidence="3">X62</strain>
    </source>
</reference>
<dbReference type="AlphaFoldDB" id="A0AAW9KMF6"/>
<organism evidence="3 4">
    <name type="scientific">Clostridium perfringens</name>
    <dbReference type="NCBI Taxonomy" id="1502"/>
    <lineage>
        <taxon>Bacteria</taxon>
        <taxon>Bacillati</taxon>
        <taxon>Bacillota</taxon>
        <taxon>Clostridia</taxon>
        <taxon>Eubacteriales</taxon>
        <taxon>Clostridiaceae</taxon>
        <taxon>Clostridium</taxon>
    </lineage>
</organism>
<feature type="domain" description="Integrase catalytic" evidence="2">
    <location>
        <begin position="85"/>
        <end position="233"/>
    </location>
</feature>
<dbReference type="PROSITE" id="PS50994">
    <property type="entry name" value="INTEGRASE"/>
    <property type="match status" value="1"/>
</dbReference>
<dbReference type="InterPro" id="IPR048020">
    <property type="entry name" value="Transpos_IS3"/>
</dbReference>
<dbReference type="Pfam" id="PF00665">
    <property type="entry name" value="rve"/>
    <property type="match status" value="1"/>
</dbReference>
<proteinExistence type="predicted"/>
<dbReference type="PANTHER" id="PTHR46889:SF4">
    <property type="entry name" value="TRANSPOSASE INSO FOR INSERTION SEQUENCE ELEMENT IS911B-RELATED"/>
    <property type="match status" value="1"/>
</dbReference>
<dbReference type="InterPro" id="IPR050900">
    <property type="entry name" value="Transposase_IS3/IS150/IS904"/>
</dbReference>
<name>A0AAW9KMF6_CLOPF</name>
<accession>A0AAW9KMF6</accession>
<evidence type="ECO:0000313" key="3">
    <source>
        <dbReference type="EMBL" id="MDZ7542375.1"/>
    </source>
</evidence>
<dbReference type="PANTHER" id="PTHR46889">
    <property type="entry name" value="TRANSPOSASE INSF FOR INSERTION SEQUENCE IS3B-RELATED"/>
    <property type="match status" value="1"/>
</dbReference>
<protein>
    <submittedName>
        <fullName evidence="3">IS3 family transposase</fullName>
    </submittedName>
</protein>
<dbReference type="InterPro" id="IPR025948">
    <property type="entry name" value="HTH-like_dom"/>
</dbReference>
<dbReference type="InterPro" id="IPR036397">
    <property type="entry name" value="RNaseH_sf"/>
</dbReference>